<proteinExistence type="inferred from homology"/>
<dbReference type="EC" id="5.4.99.-" evidence="5"/>
<dbReference type="FunCoup" id="W0RIU4">
    <property type="interactions" value="415"/>
</dbReference>
<dbReference type="AlphaFoldDB" id="W0RIU4"/>
<keyword evidence="2 4" id="KW-0694">RNA-binding</keyword>
<dbReference type="InterPro" id="IPR036986">
    <property type="entry name" value="S4_RNA-bd_sf"/>
</dbReference>
<dbReference type="NCBIfam" id="TIGR00093">
    <property type="entry name" value="pseudouridine synthase"/>
    <property type="match status" value="1"/>
</dbReference>
<dbReference type="SMART" id="SM00363">
    <property type="entry name" value="S4"/>
    <property type="match status" value="1"/>
</dbReference>
<dbReference type="PROSITE" id="PS01149">
    <property type="entry name" value="PSI_RSU"/>
    <property type="match status" value="1"/>
</dbReference>
<dbReference type="Proteomes" id="UP000019151">
    <property type="component" value="Chromosome"/>
</dbReference>
<dbReference type="FunFam" id="3.10.290.10:FF:000003">
    <property type="entry name" value="Pseudouridine synthase"/>
    <property type="match status" value="1"/>
</dbReference>
<dbReference type="InterPro" id="IPR000748">
    <property type="entry name" value="PsdUridine_synth_RsuA/RluB/E/F"/>
</dbReference>
<dbReference type="InterPro" id="IPR050343">
    <property type="entry name" value="RsuA_PseudoU_synthase"/>
</dbReference>
<dbReference type="GO" id="GO:0000455">
    <property type="term" value="P:enzyme-directed rRNA pseudouridine synthesis"/>
    <property type="evidence" value="ECO:0007669"/>
    <property type="project" value="UniProtKB-ARBA"/>
</dbReference>
<dbReference type="InterPro" id="IPR018496">
    <property type="entry name" value="PsdUridine_synth_RsuA/RluB_CS"/>
</dbReference>
<dbReference type="Gene3D" id="3.30.70.580">
    <property type="entry name" value="Pseudouridine synthase I, catalytic domain, N-terminal subdomain"/>
    <property type="match status" value="1"/>
</dbReference>
<dbReference type="EMBL" id="CP007128">
    <property type="protein sequence ID" value="AHG90686.1"/>
    <property type="molecule type" value="Genomic_DNA"/>
</dbReference>
<comment type="similarity">
    <text evidence="1 5">Belongs to the pseudouridine synthase RsuA family.</text>
</comment>
<evidence type="ECO:0000313" key="8">
    <source>
        <dbReference type="Proteomes" id="UP000019151"/>
    </source>
</evidence>
<evidence type="ECO:0000256" key="4">
    <source>
        <dbReference type="PROSITE-ProRule" id="PRU00182"/>
    </source>
</evidence>
<keyword evidence="8" id="KW-1185">Reference proteome</keyword>
<dbReference type="OrthoDB" id="9807213at2"/>
<dbReference type="InterPro" id="IPR006145">
    <property type="entry name" value="PsdUridine_synth_RsuA/RluA"/>
</dbReference>
<keyword evidence="3 5" id="KW-0413">Isomerase</keyword>
<evidence type="ECO:0000313" key="7">
    <source>
        <dbReference type="EMBL" id="AHG90686.1"/>
    </source>
</evidence>
<dbReference type="SUPFAM" id="SSF55120">
    <property type="entry name" value="Pseudouridine synthase"/>
    <property type="match status" value="1"/>
</dbReference>
<dbReference type="InterPro" id="IPR002942">
    <property type="entry name" value="S4_RNA-bd"/>
</dbReference>
<evidence type="ECO:0000256" key="3">
    <source>
        <dbReference type="ARBA" id="ARBA00023235"/>
    </source>
</evidence>
<dbReference type="PANTHER" id="PTHR47683:SF3">
    <property type="entry name" value="RIBOSOMAL LARGE SUBUNIT PSEUDOURIDINE SYNTHASE B"/>
    <property type="match status" value="1"/>
</dbReference>
<evidence type="ECO:0000256" key="5">
    <source>
        <dbReference type="RuleBase" id="RU003887"/>
    </source>
</evidence>
<dbReference type="KEGG" id="gba:J421_3149"/>
<dbReference type="PATRIC" id="fig|861299.3.peg.3200"/>
<dbReference type="eggNOG" id="COG1187">
    <property type="taxonomic scope" value="Bacteria"/>
</dbReference>
<evidence type="ECO:0000256" key="2">
    <source>
        <dbReference type="ARBA" id="ARBA00022884"/>
    </source>
</evidence>
<dbReference type="HOGENOM" id="CLU_024979_1_2_0"/>
<dbReference type="STRING" id="861299.J421_3149"/>
<gene>
    <name evidence="7" type="ORF">J421_3149</name>
</gene>
<organism evidence="7 8">
    <name type="scientific">Gemmatirosa kalamazoonensis</name>
    <dbReference type="NCBI Taxonomy" id="861299"/>
    <lineage>
        <taxon>Bacteria</taxon>
        <taxon>Pseudomonadati</taxon>
        <taxon>Gemmatimonadota</taxon>
        <taxon>Gemmatimonadia</taxon>
        <taxon>Gemmatimonadales</taxon>
        <taxon>Gemmatimonadaceae</taxon>
        <taxon>Gemmatirosa</taxon>
    </lineage>
</organism>
<dbReference type="PROSITE" id="PS50889">
    <property type="entry name" value="S4"/>
    <property type="match status" value="1"/>
</dbReference>
<feature type="domain" description="RNA-binding S4" evidence="6">
    <location>
        <begin position="1"/>
        <end position="59"/>
    </location>
</feature>
<dbReference type="Pfam" id="PF00849">
    <property type="entry name" value="PseudoU_synth_2"/>
    <property type="match status" value="1"/>
</dbReference>
<evidence type="ECO:0000256" key="1">
    <source>
        <dbReference type="ARBA" id="ARBA00008348"/>
    </source>
</evidence>
<dbReference type="Gene3D" id="3.30.70.1560">
    <property type="entry name" value="Alpha-L RNA-binding motif"/>
    <property type="match status" value="1"/>
</dbReference>
<dbReference type="Gene3D" id="3.10.290.10">
    <property type="entry name" value="RNA-binding S4 domain"/>
    <property type="match status" value="1"/>
</dbReference>
<dbReference type="InterPro" id="IPR042092">
    <property type="entry name" value="PsdUridine_s_RsuA/RluB/E/F_cat"/>
</dbReference>
<accession>W0RIU4</accession>
<dbReference type="RefSeq" id="WP_025412152.1">
    <property type="nucleotide sequence ID" value="NZ_CP007128.1"/>
</dbReference>
<evidence type="ECO:0000259" key="6">
    <source>
        <dbReference type="SMART" id="SM00363"/>
    </source>
</evidence>
<sequence length="245" mass="26687">MRIQRALARAGVSSRREAEALVAAGRVHVNGTPATTGQVIDPARDHVTLDGKPVAAPVAAQWLVLNKPTGVLTTRKDPEGRPTVFELVPDWPGLTYVGRLDFMTEGVLLLTTDGDAAHRLTHPSSEVERTYVALVRGNAPEAVRMARRGIELEDGLVRPVHVDARPAGARRWEFEITIAEGRTREVRRVCEALGLQVERLVRVQFGPVRLGALPPGTTRALTVSERRVIEALARADGPTGRSHDH</sequence>
<name>W0RIU4_9BACT</name>
<dbReference type="SUPFAM" id="SSF55174">
    <property type="entry name" value="Alpha-L RNA-binding motif"/>
    <property type="match status" value="1"/>
</dbReference>
<dbReference type="GO" id="GO:0003723">
    <property type="term" value="F:RNA binding"/>
    <property type="evidence" value="ECO:0007669"/>
    <property type="project" value="UniProtKB-KW"/>
</dbReference>
<dbReference type="InterPro" id="IPR020094">
    <property type="entry name" value="TruA/RsuA/RluB/E/F_N"/>
</dbReference>
<dbReference type="Pfam" id="PF01479">
    <property type="entry name" value="S4"/>
    <property type="match status" value="1"/>
</dbReference>
<reference evidence="7 8" key="1">
    <citation type="journal article" date="2014" name="Genome Announc.">
        <title>Genome Sequence and Methylome of Soil Bacterium Gemmatirosa kalamazoonensis KBS708T, a Member of the Rarely Cultivated Gemmatimonadetes Phylum.</title>
        <authorList>
            <person name="Debruyn J.M."/>
            <person name="Radosevich M."/>
            <person name="Wommack K.E."/>
            <person name="Polson S.W."/>
            <person name="Hauser L.J."/>
            <person name="Fawaz M.N."/>
            <person name="Korlach J."/>
            <person name="Tsai Y.C."/>
        </authorList>
    </citation>
    <scope>NUCLEOTIDE SEQUENCE [LARGE SCALE GENOMIC DNA]</scope>
    <source>
        <strain evidence="7 8">KBS708</strain>
    </source>
</reference>
<dbReference type="InterPro" id="IPR020103">
    <property type="entry name" value="PsdUridine_synth_cat_dom_sf"/>
</dbReference>
<dbReference type="GO" id="GO:0120159">
    <property type="term" value="F:rRNA pseudouridine synthase activity"/>
    <property type="evidence" value="ECO:0007669"/>
    <property type="project" value="UniProtKB-ARBA"/>
</dbReference>
<dbReference type="CDD" id="cd00165">
    <property type="entry name" value="S4"/>
    <property type="match status" value="1"/>
</dbReference>
<protein>
    <recommendedName>
        <fullName evidence="5">Pseudouridine synthase</fullName>
        <ecNumber evidence="5">5.4.99.-</ecNumber>
    </recommendedName>
</protein>
<dbReference type="InParanoid" id="W0RIU4"/>
<dbReference type="PANTHER" id="PTHR47683">
    <property type="entry name" value="PSEUDOURIDINE SYNTHASE FAMILY PROTEIN-RELATED"/>
    <property type="match status" value="1"/>
</dbReference>